<dbReference type="KEGG" id="gim:F1728_24660"/>
<dbReference type="NCBIfam" id="NF033517">
    <property type="entry name" value="transpos_IS66"/>
    <property type="match status" value="1"/>
</dbReference>
<dbReference type="Proteomes" id="UP000427281">
    <property type="component" value="Chromosome"/>
</dbReference>
<feature type="region of interest" description="Disordered" evidence="1">
    <location>
        <begin position="145"/>
        <end position="198"/>
    </location>
</feature>
<dbReference type="InterPro" id="IPR004291">
    <property type="entry name" value="Transposase_IS66_central"/>
</dbReference>
<sequence length="626" mass="70465">MREMLPRNAWLLINCRFCSRPATRSERELPPIGGPWAPRLDCRIRQLLLPRCDNQGISSLSERTWRLCVCHGWWIMNRKKPEVMEVDHKRLQDVADRARQSLALQDAELIERVFESYEYVAGLIQEKNMSIGRLQKMLFGAKTEKTRQVVGNSDQADAEPNSGKSVEHTGDAGETESDESDKKPNGKPPPRGHGRNGADAYRGAEQIEIPHRSLHVGDPCPECGKGTLYQKPPRTVVRITGQAPLGARTYALERLRCGLCGEVFTAALPQEASREKYDARAGAMIGLLKYGSGLPFNRLQGLQGNLEIPLPASTQWDVVSTFAPLLNPAFEDLMREAAQGTILYNDDTTVKILTLMGERRIPFVDNPDRTGLFTSGVISTRDGRRIALFFSSHRHAGENLAEVLKQRAAELESPIQMCDALARNMPRELGTIVANCLAHARRQFVEIHDLFPAECGHVLEALKIVYKNDAAARKEGLSSEERLELHQAHSQPAMTELKSWLHRQFDEKLVEPNSALGTAVNYLLRHWEKLTLFLHKAGAPLDNNICERALKKAICHRKNSLFYRTQNGARIGDMFMSLIHTCELNQANPFDYLTELFRHPGEVAAHPERFLPWNYRQTIAELPNAA</sequence>
<name>A0A6I6AHV8_9PLAN</name>
<evidence type="ECO:0000256" key="1">
    <source>
        <dbReference type="SAM" id="MobiDB-lite"/>
    </source>
</evidence>
<dbReference type="InterPro" id="IPR052344">
    <property type="entry name" value="Transposase-related"/>
</dbReference>
<organism evidence="3 4">
    <name type="scientific">Gimesia benthica</name>
    <dbReference type="NCBI Taxonomy" id="2608982"/>
    <lineage>
        <taxon>Bacteria</taxon>
        <taxon>Pseudomonadati</taxon>
        <taxon>Planctomycetota</taxon>
        <taxon>Planctomycetia</taxon>
        <taxon>Planctomycetales</taxon>
        <taxon>Planctomycetaceae</taxon>
        <taxon>Gimesia</taxon>
    </lineage>
</organism>
<reference evidence="3 4" key="1">
    <citation type="submission" date="2019-09" db="EMBL/GenBank/DDBJ databases">
        <title>Gimesia benthica sp. nov., a novel bacterium isolated from deep-sea water of the Northwest Indian Ocean.</title>
        <authorList>
            <person name="Dai X."/>
        </authorList>
    </citation>
    <scope>NUCLEOTIDE SEQUENCE [LARGE SCALE GENOMIC DNA]</scope>
    <source>
        <strain evidence="3 4">E7</strain>
    </source>
</reference>
<evidence type="ECO:0000313" key="3">
    <source>
        <dbReference type="EMBL" id="QGQ25676.1"/>
    </source>
</evidence>
<proteinExistence type="predicted"/>
<evidence type="ECO:0000313" key="4">
    <source>
        <dbReference type="Proteomes" id="UP000427281"/>
    </source>
</evidence>
<protein>
    <submittedName>
        <fullName evidence="3">IS66 family transposase</fullName>
    </submittedName>
</protein>
<gene>
    <name evidence="3" type="ORF">F1728_24660</name>
</gene>
<dbReference type="PANTHER" id="PTHR33678:SF2">
    <property type="match status" value="1"/>
</dbReference>
<evidence type="ECO:0000259" key="2">
    <source>
        <dbReference type="Pfam" id="PF03050"/>
    </source>
</evidence>
<keyword evidence="4" id="KW-1185">Reference proteome</keyword>
<dbReference type="EMBL" id="CP043930">
    <property type="protein sequence ID" value="QGQ25676.1"/>
    <property type="molecule type" value="Genomic_DNA"/>
</dbReference>
<dbReference type="AlphaFoldDB" id="A0A6I6AHV8"/>
<accession>A0A6I6AHV8</accession>
<feature type="domain" description="Transposase IS66 central" evidence="2">
    <location>
        <begin position="279"/>
        <end position="570"/>
    </location>
</feature>
<dbReference type="Pfam" id="PF03050">
    <property type="entry name" value="DDE_Tnp_IS66"/>
    <property type="match status" value="1"/>
</dbReference>
<dbReference type="PANTHER" id="PTHR33678">
    <property type="entry name" value="BLL1576 PROTEIN"/>
    <property type="match status" value="1"/>
</dbReference>